<dbReference type="AlphaFoldDB" id="A0A133VMV9"/>
<dbReference type="EMBL" id="LHYE01000001">
    <property type="protein sequence ID" value="KXB07743.1"/>
    <property type="molecule type" value="Genomic_DNA"/>
</dbReference>
<evidence type="ECO:0000313" key="2">
    <source>
        <dbReference type="Proteomes" id="UP000070263"/>
    </source>
</evidence>
<organism evidence="1 2">
    <name type="scientific">candidate division MSBL1 archaeon SCGC-AAA382A20</name>
    <dbReference type="NCBI Taxonomy" id="1698280"/>
    <lineage>
        <taxon>Archaea</taxon>
        <taxon>Methanobacteriati</taxon>
        <taxon>Methanobacteriota</taxon>
        <taxon>candidate division MSBL1</taxon>
    </lineage>
</organism>
<keyword evidence="2" id="KW-1185">Reference proteome</keyword>
<evidence type="ECO:0000313" key="1">
    <source>
        <dbReference type="EMBL" id="KXB07743.1"/>
    </source>
</evidence>
<proteinExistence type="predicted"/>
<name>A0A133VMV9_9EURY</name>
<gene>
    <name evidence="1" type="ORF">AKJ51_00070</name>
</gene>
<sequence>MSEAIKESKNREINKVFWSKFIKLSKKTRLLREKALLKTAPLSKLDYFSKVRGMYLPDL</sequence>
<reference evidence="1 2" key="1">
    <citation type="journal article" date="2016" name="Sci. Rep.">
        <title>Metabolic traits of an uncultured archaeal lineage -MSBL1- from brine pools of the Red Sea.</title>
        <authorList>
            <person name="Mwirichia R."/>
            <person name="Alam I."/>
            <person name="Rashid M."/>
            <person name="Vinu M."/>
            <person name="Ba-Alawi W."/>
            <person name="Anthony Kamau A."/>
            <person name="Kamanda Ngugi D."/>
            <person name="Goker M."/>
            <person name="Klenk H.P."/>
            <person name="Bajic V."/>
            <person name="Stingl U."/>
        </authorList>
    </citation>
    <scope>NUCLEOTIDE SEQUENCE [LARGE SCALE GENOMIC DNA]</scope>
    <source>
        <strain evidence="1">SCGC-AAA382A20</strain>
    </source>
</reference>
<comment type="caution">
    <text evidence="1">The sequence shown here is derived from an EMBL/GenBank/DDBJ whole genome shotgun (WGS) entry which is preliminary data.</text>
</comment>
<dbReference type="Proteomes" id="UP000070263">
    <property type="component" value="Unassembled WGS sequence"/>
</dbReference>
<protein>
    <submittedName>
        <fullName evidence="1">Uncharacterized protein</fullName>
    </submittedName>
</protein>
<accession>A0A133VMV9</accession>